<keyword evidence="3" id="KW-1185">Reference proteome</keyword>
<keyword evidence="1" id="KW-0812">Transmembrane</keyword>
<dbReference type="Proteomes" id="UP000419743">
    <property type="component" value="Unassembled WGS sequence"/>
</dbReference>
<accession>A0A7M4DJV2</accession>
<dbReference type="Pfam" id="PF02810">
    <property type="entry name" value="SEC-C"/>
    <property type="match status" value="1"/>
</dbReference>
<dbReference type="InterPro" id="IPR004027">
    <property type="entry name" value="SEC_C_motif"/>
</dbReference>
<dbReference type="Gene3D" id="3.10.450.50">
    <property type="match status" value="1"/>
</dbReference>
<dbReference type="SUPFAM" id="SSF103642">
    <property type="entry name" value="Sec-C motif"/>
    <property type="match status" value="1"/>
</dbReference>
<gene>
    <name evidence="2" type="ORF">HALOF300_02410</name>
</gene>
<protein>
    <submittedName>
        <fullName evidence="2">SEC-C motif protein</fullName>
    </submittedName>
</protein>
<keyword evidence="1" id="KW-1133">Transmembrane helix</keyword>
<evidence type="ECO:0000256" key="1">
    <source>
        <dbReference type="SAM" id="Phobius"/>
    </source>
</evidence>
<dbReference type="RefSeq" id="WP_197522507.1">
    <property type="nucleotide sequence ID" value="NZ_CACRYJ010000034.1"/>
</dbReference>
<name>A0A7M4DJV2_9MICO</name>
<evidence type="ECO:0000313" key="3">
    <source>
        <dbReference type="Proteomes" id="UP000419743"/>
    </source>
</evidence>
<sequence>MDPLSKLGRNERCWCGSGDKYKYCHGDHRPASAPGAPVPPDPVGGTYVSPTVTIANGALTIDKGGAPITMPTGAPRSRAVEYTNWDTELVRSASSADPPLAPTVLGRLRVEVMRRLAALPEDDQDPSDAIKQAIFHLAAESLRTVSALAAATPKPSVLWNEELDPAVFLGRTLLLADHIAMPDHVFQSLVRRASNRALRRAAEQHLVVSELVAMGVVIPVPMGVAMAVGGSAVVKLTDADLNNPALVSWVRQQLILEGPTAREALLVRAADDFSKDAEKFWFHAHIDPESVKNGDGRFESRMLQPYDPNFDYAPWIKQVSDSAVGYYVQRTNERAVTSDVYGAEYVAASLFEARLLSRRRSDHELVAAQAALWADVPQLPSLSGPDLVKVLQNEEAVEDLRRQVRASLTTARAPGEQTDALTDLAHQLEASSHKLEKFAASDRLWQAALPGGLGTASLLIGTVTGGIPAIAAGSLGLLAGVAPYLGARASRRREAAYLFVAARRRSRRGRARRSG</sequence>
<organism evidence="2 3">
    <name type="scientific">Occultella aeris</name>
    <dbReference type="NCBI Taxonomy" id="2761496"/>
    <lineage>
        <taxon>Bacteria</taxon>
        <taxon>Bacillati</taxon>
        <taxon>Actinomycetota</taxon>
        <taxon>Actinomycetes</taxon>
        <taxon>Micrococcales</taxon>
        <taxon>Ruaniaceae</taxon>
        <taxon>Occultella</taxon>
    </lineage>
</organism>
<reference evidence="2 3" key="1">
    <citation type="submission" date="2019-11" db="EMBL/GenBank/DDBJ databases">
        <authorList>
            <person name="Criscuolo A."/>
        </authorList>
    </citation>
    <scope>NUCLEOTIDE SEQUENCE [LARGE SCALE GENOMIC DNA]</scope>
    <source>
        <strain evidence="2">CIP111667</strain>
    </source>
</reference>
<feature type="transmembrane region" description="Helical" evidence="1">
    <location>
        <begin position="458"/>
        <end position="485"/>
    </location>
</feature>
<dbReference type="AlphaFoldDB" id="A0A7M4DJV2"/>
<comment type="caution">
    <text evidence="2">The sequence shown here is derived from an EMBL/GenBank/DDBJ whole genome shotgun (WGS) entry which is preliminary data.</text>
</comment>
<dbReference type="EMBL" id="CACRYJ010000034">
    <property type="protein sequence ID" value="VZO37337.1"/>
    <property type="molecule type" value="Genomic_DNA"/>
</dbReference>
<proteinExistence type="predicted"/>
<evidence type="ECO:0000313" key="2">
    <source>
        <dbReference type="EMBL" id="VZO37337.1"/>
    </source>
</evidence>
<keyword evidence="1" id="KW-0472">Membrane</keyword>